<dbReference type="Proteomes" id="UP000735302">
    <property type="component" value="Unassembled WGS sequence"/>
</dbReference>
<evidence type="ECO:0000256" key="1">
    <source>
        <dbReference type="SAM" id="MobiDB-lite"/>
    </source>
</evidence>
<comment type="caution">
    <text evidence="2">The sequence shown here is derived from an EMBL/GenBank/DDBJ whole genome shotgun (WGS) entry which is preliminary data.</text>
</comment>
<feature type="compositionally biased region" description="Polar residues" evidence="1">
    <location>
        <begin position="20"/>
        <end position="29"/>
    </location>
</feature>
<feature type="compositionally biased region" description="Basic and acidic residues" evidence="1">
    <location>
        <begin position="83"/>
        <end position="94"/>
    </location>
</feature>
<protein>
    <submittedName>
        <fullName evidence="2">Uncharacterized protein</fullName>
    </submittedName>
</protein>
<reference evidence="2 3" key="1">
    <citation type="journal article" date="2021" name="Elife">
        <title>Chloroplast acquisition without the gene transfer in kleptoplastic sea slugs, Plakobranchus ocellatus.</title>
        <authorList>
            <person name="Maeda T."/>
            <person name="Takahashi S."/>
            <person name="Yoshida T."/>
            <person name="Shimamura S."/>
            <person name="Takaki Y."/>
            <person name="Nagai Y."/>
            <person name="Toyoda A."/>
            <person name="Suzuki Y."/>
            <person name="Arimoto A."/>
            <person name="Ishii H."/>
            <person name="Satoh N."/>
            <person name="Nishiyama T."/>
            <person name="Hasebe M."/>
            <person name="Maruyama T."/>
            <person name="Minagawa J."/>
            <person name="Obokata J."/>
            <person name="Shigenobu S."/>
        </authorList>
    </citation>
    <scope>NUCLEOTIDE SEQUENCE [LARGE SCALE GENOMIC DNA]</scope>
</reference>
<keyword evidence="3" id="KW-1185">Reference proteome</keyword>
<dbReference type="EMBL" id="BLXT01003746">
    <property type="protein sequence ID" value="GFO05131.1"/>
    <property type="molecule type" value="Genomic_DNA"/>
</dbReference>
<feature type="region of interest" description="Disordered" evidence="1">
    <location>
        <begin position="1"/>
        <end position="38"/>
    </location>
</feature>
<name>A0AAV4AEQ4_9GAST</name>
<gene>
    <name evidence="2" type="ORF">PoB_003163600</name>
</gene>
<evidence type="ECO:0000313" key="2">
    <source>
        <dbReference type="EMBL" id="GFO05131.1"/>
    </source>
</evidence>
<feature type="compositionally biased region" description="Basic and acidic residues" evidence="1">
    <location>
        <begin position="1"/>
        <end position="14"/>
    </location>
</feature>
<evidence type="ECO:0000313" key="3">
    <source>
        <dbReference type="Proteomes" id="UP000735302"/>
    </source>
</evidence>
<sequence>MHSDKSRVEDLSDRNKKKQSIAQQWIQEQGSDKSTHGKAIVIVADEQITPNSLRIQHCMHSNGDANRQNITSDMSKNNAQPSHGDKGRTQADRT</sequence>
<feature type="region of interest" description="Disordered" evidence="1">
    <location>
        <begin position="57"/>
        <end position="94"/>
    </location>
</feature>
<accession>A0AAV4AEQ4</accession>
<feature type="compositionally biased region" description="Polar residues" evidence="1">
    <location>
        <begin position="63"/>
        <end position="81"/>
    </location>
</feature>
<dbReference type="AlphaFoldDB" id="A0AAV4AEQ4"/>
<organism evidence="2 3">
    <name type="scientific">Plakobranchus ocellatus</name>
    <dbReference type="NCBI Taxonomy" id="259542"/>
    <lineage>
        <taxon>Eukaryota</taxon>
        <taxon>Metazoa</taxon>
        <taxon>Spiralia</taxon>
        <taxon>Lophotrochozoa</taxon>
        <taxon>Mollusca</taxon>
        <taxon>Gastropoda</taxon>
        <taxon>Heterobranchia</taxon>
        <taxon>Euthyneura</taxon>
        <taxon>Panpulmonata</taxon>
        <taxon>Sacoglossa</taxon>
        <taxon>Placobranchoidea</taxon>
        <taxon>Plakobranchidae</taxon>
        <taxon>Plakobranchus</taxon>
    </lineage>
</organism>
<proteinExistence type="predicted"/>